<dbReference type="Proteomes" id="UP000187465">
    <property type="component" value="Unassembled WGS sequence"/>
</dbReference>
<accession>A0A1R0X2W5</accession>
<protein>
    <submittedName>
        <fullName evidence="1">Uncharacterized protein</fullName>
    </submittedName>
</protein>
<name>A0A1R0X2W5_9BACL</name>
<proteinExistence type="predicted"/>
<organism evidence="1 2">
    <name type="scientific">Paenibacillus odorifer</name>
    <dbReference type="NCBI Taxonomy" id="189426"/>
    <lineage>
        <taxon>Bacteria</taxon>
        <taxon>Bacillati</taxon>
        <taxon>Bacillota</taxon>
        <taxon>Bacilli</taxon>
        <taxon>Bacillales</taxon>
        <taxon>Paenibacillaceae</taxon>
        <taxon>Paenibacillus</taxon>
    </lineage>
</organism>
<reference evidence="1 2" key="1">
    <citation type="submission" date="2016-10" db="EMBL/GenBank/DDBJ databases">
        <title>Paenibacillus species isolates.</title>
        <authorList>
            <person name="Beno S.M."/>
        </authorList>
    </citation>
    <scope>NUCLEOTIDE SEQUENCE [LARGE SCALE GENOMIC DNA]</scope>
    <source>
        <strain evidence="1 2">FSL H7-0604</strain>
    </source>
</reference>
<sequence length="207" mass="23795">MNFEKLNKLAAAYLADGTDGTFSEMYKEAGVLFRQINRSRIVFSRMGDANDADELLDSVILKVITKSSDNFGSLLLKALREAQLDYFKTEQRRRKRFELSIDNESPNSEVMERDGDERPVETAVELRQRKKRTDQLKLIDSLTRSAKTDTATTTIVEAYLFAPLDAKPTEIARSLGIHHETVKRKLRRLARRYDANRFGDVREYLAV</sequence>
<evidence type="ECO:0000313" key="2">
    <source>
        <dbReference type="Proteomes" id="UP000187465"/>
    </source>
</evidence>
<gene>
    <name evidence="1" type="ORF">BJP51_25005</name>
</gene>
<dbReference type="EMBL" id="MKQP01000036">
    <property type="protein sequence ID" value="OMD27458.1"/>
    <property type="molecule type" value="Genomic_DNA"/>
</dbReference>
<comment type="caution">
    <text evidence="1">The sequence shown here is derived from an EMBL/GenBank/DDBJ whole genome shotgun (WGS) entry which is preliminary data.</text>
</comment>
<evidence type="ECO:0000313" key="1">
    <source>
        <dbReference type="EMBL" id="OMD27458.1"/>
    </source>
</evidence>
<dbReference type="AlphaFoldDB" id="A0A1R0X2W5"/>